<dbReference type="FunFam" id="3.30.70.270:FF:000001">
    <property type="entry name" value="Diguanylate cyclase domain protein"/>
    <property type="match status" value="1"/>
</dbReference>
<dbReference type="Gene3D" id="3.30.70.270">
    <property type="match status" value="1"/>
</dbReference>
<evidence type="ECO:0000259" key="2">
    <source>
        <dbReference type="PROSITE" id="PS50011"/>
    </source>
</evidence>
<dbReference type="InterPro" id="IPR008266">
    <property type="entry name" value="Tyr_kinase_AS"/>
</dbReference>
<feature type="domain" description="GGDEF" evidence="3">
    <location>
        <begin position="1536"/>
        <end position="1672"/>
    </location>
</feature>
<comment type="caution">
    <text evidence="4">The sequence shown here is derived from an EMBL/GenBank/DDBJ whole genome shotgun (WGS) entry which is preliminary data.</text>
</comment>
<dbReference type="InterPro" id="IPR053159">
    <property type="entry name" value="Hybrid_Histidine_Kinase"/>
</dbReference>
<dbReference type="InterPro" id="IPR000160">
    <property type="entry name" value="GGDEF_dom"/>
</dbReference>
<evidence type="ECO:0000313" key="5">
    <source>
        <dbReference type="Proteomes" id="UP000554837"/>
    </source>
</evidence>
<dbReference type="SUPFAM" id="SSF55781">
    <property type="entry name" value="GAF domain-like"/>
    <property type="match status" value="1"/>
</dbReference>
<dbReference type="InterPro" id="IPR003018">
    <property type="entry name" value="GAF"/>
</dbReference>
<dbReference type="Pfam" id="PF13191">
    <property type="entry name" value="AAA_16"/>
    <property type="match status" value="1"/>
</dbReference>
<dbReference type="SMART" id="SM00065">
    <property type="entry name" value="GAF"/>
    <property type="match status" value="1"/>
</dbReference>
<dbReference type="Gene3D" id="3.40.50.300">
    <property type="entry name" value="P-loop containing nucleotide triphosphate hydrolases"/>
    <property type="match status" value="1"/>
</dbReference>
<protein>
    <submittedName>
        <fullName evidence="4">Diguanylate cyclase (GGDEF)-like protein</fullName>
    </submittedName>
</protein>
<dbReference type="PROSITE" id="PS50011">
    <property type="entry name" value="PROTEIN_KINASE_DOM"/>
    <property type="match status" value="1"/>
</dbReference>
<evidence type="ECO:0000259" key="3">
    <source>
        <dbReference type="PROSITE" id="PS50887"/>
    </source>
</evidence>
<dbReference type="SUPFAM" id="SSF48452">
    <property type="entry name" value="TPR-like"/>
    <property type="match status" value="1"/>
</dbReference>
<proteinExistence type="predicted"/>
<dbReference type="PROSITE" id="PS00109">
    <property type="entry name" value="PROTEIN_KINASE_TYR"/>
    <property type="match status" value="1"/>
</dbReference>
<dbReference type="Pfam" id="PF01590">
    <property type="entry name" value="GAF"/>
    <property type="match status" value="1"/>
</dbReference>
<dbReference type="GO" id="GO:0004672">
    <property type="term" value="F:protein kinase activity"/>
    <property type="evidence" value="ECO:0007669"/>
    <property type="project" value="InterPro"/>
</dbReference>
<dbReference type="RefSeq" id="WP_175423727.1">
    <property type="nucleotide sequence ID" value="NZ_CP040709.1"/>
</dbReference>
<dbReference type="Proteomes" id="UP000554837">
    <property type="component" value="Unassembled WGS sequence"/>
</dbReference>
<dbReference type="CDD" id="cd01949">
    <property type="entry name" value="GGDEF"/>
    <property type="match status" value="1"/>
</dbReference>
<dbReference type="GO" id="GO:0016020">
    <property type="term" value="C:membrane"/>
    <property type="evidence" value="ECO:0007669"/>
    <property type="project" value="UniProtKB-SubCell"/>
</dbReference>
<sequence>MQLAGFTLQDVIHTLGETVVSSAVTTQGERVVLKVLDSEQPAPEMVARWHHEFAVLQSLDSEWVIKARSLRSVGRRLVLVLEDFGPYNLAQLIERQVLDLGERLSLAIQLTEALSDVHQQHLIHGDIAPKNVLVDLAQLRLKLCDFGLSTRLDHEARRGADAYLRGTLEYMAPEQTGRTNLDVDYRCDFYSLGVTLYELFCGQLPFRAKDPMALLHAQLAMLPPPLHRMDPTIPEALSEVVQRLLAKNPDERYQSSYGLRLDLERCAAALKARGHIERFALASADIPERFSVAQKLYGRATETQTLLDAFERVANGRTDLLLVAGGSGQGKTALISELHSPIVARRGYFLRGKCDQYRRNQPYAALIQAFQPLMQQLAVEGEERRQYWRDHLGRALGEQAGAVTAIVPQLTLLIGPPPPLASLPAAETERRFHIAFANFVRALAARTHPLLIFLDDLQWADAPTLRLLEHLLRDESSRSTLIVGAYRDNEVDALHPLSVLIAALESRRGTVQRLNLGPLPPDQVRALIADTLRATPAQVMPLAELCSEKTAGNPFFLGQFLHSLVEQGDIHYERNAGAWRWQVEKIRQRGMTDNVVTLMLARLRSLQPPTQQLLAQAALLGQGFSLGDLMGLSELGAADCASRLWPALQAGLVLPLDESYKFDQVPALLPGARYRFLHDRVQQAAHELTPEDQRMALLLHCGRRLRDAGSAEAREERLFVLVDCLNRALPLITDATEREGLRTLNLRAGLRAKAGNAHAAAAELLRQALALLPEQAWQRLPEEALSIHRELAEAEYLAGHFEAAEALYPQALAACQDALGRVSLCGVQADQYLIQGRYADALPVLLQALAELGQPFPEDDAAAFAAFAQEFAQTEDLLARQPLDALLQTAEMQAPAQLAQMRLAFALSYASYQTGRFGAFLLNACRMVRTTLQHGQCDLSCVAYVAYLTAMSAAKTPYPRIYAMGQLALRLAEQRDNRYFRITVYQYFAPFYQHWGEPLANTLPLLDRGLEMGQDGINPLSSGFCALLRAVNRFVQGTPLDELEVECERGLRFLQRSQQPAIEAMLRQGVLQPVLALRGRSTDALSFDSADCSSSDFFAGDYRTPSIPLALYSSARLRHAYLMDDPEGWRLCAANLPLIAQCMPDSPTWVEACFFVALGQLRAGFTAPELDATQTPTWLAQFELWAQGCEANFRHKQLLIAAEWARVSGDERAAMRHYAQAIEAAAEADFPCQEALANELYAQFWRAQDQKQLAAQFIREAHFHYRRWGALAKCRQVEEQWPQLAFGVAAHRRAGSSLAASSSLHGSSLRIGTDPVGQLDLQALLKAYLALSQQIQLGSLLDQMLSLLLEAAGAELGAIVRADEGVLILEALGGGRAGQALEHQRLNQALVQQSDVLPLALLEFVQLTRQTLVVNQPAQDPRFAHTGYLRRHQPKSVLCMPVQAQGRLVALVYLENNLLENAFTTKQQQTLELLCTQAAISLVNARLYESLEEKVAQRTEALRLMSMKDGLTGIANRRAFDERLALEWRRSQRHEHPLSLLMVDIDHFKQFNDHYGHLEGDACIQTVAQVLSLAGARGTDLVARYGGEEFALLLPQTDAAAAALIAQDCLSRLAACRIPHARSSVSSVVSISIGISTLVAQADSRPETLIRSADQALYRAKREGRARYCQNS</sequence>
<dbReference type="GO" id="GO:0005524">
    <property type="term" value="F:ATP binding"/>
    <property type="evidence" value="ECO:0007669"/>
    <property type="project" value="InterPro"/>
</dbReference>
<dbReference type="InterPro" id="IPR000719">
    <property type="entry name" value="Prot_kinase_dom"/>
</dbReference>
<dbReference type="Pfam" id="PF00990">
    <property type="entry name" value="GGDEF"/>
    <property type="match status" value="1"/>
</dbReference>
<dbReference type="InterPro" id="IPR041664">
    <property type="entry name" value="AAA_16"/>
</dbReference>
<dbReference type="InterPro" id="IPR029016">
    <property type="entry name" value="GAF-like_dom_sf"/>
</dbReference>
<dbReference type="InterPro" id="IPR027417">
    <property type="entry name" value="P-loop_NTPase"/>
</dbReference>
<dbReference type="PROSITE" id="PS50887">
    <property type="entry name" value="GGDEF"/>
    <property type="match status" value="1"/>
</dbReference>
<dbReference type="EMBL" id="JACHHO010000001">
    <property type="protein sequence ID" value="MBB5202743.1"/>
    <property type="molecule type" value="Genomic_DNA"/>
</dbReference>
<dbReference type="InterPro" id="IPR011009">
    <property type="entry name" value="Kinase-like_dom_sf"/>
</dbReference>
<feature type="domain" description="Protein kinase" evidence="2">
    <location>
        <begin position="9"/>
        <end position="270"/>
    </location>
</feature>
<dbReference type="SUPFAM" id="SSF56112">
    <property type="entry name" value="Protein kinase-like (PK-like)"/>
    <property type="match status" value="1"/>
</dbReference>
<evidence type="ECO:0000256" key="1">
    <source>
        <dbReference type="ARBA" id="ARBA00004167"/>
    </source>
</evidence>
<dbReference type="PANTHER" id="PTHR43642">
    <property type="entry name" value="HYBRID SIGNAL TRANSDUCTION HISTIDINE KINASE G"/>
    <property type="match status" value="1"/>
</dbReference>
<dbReference type="SUPFAM" id="SSF55073">
    <property type="entry name" value="Nucleotide cyclase"/>
    <property type="match status" value="1"/>
</dbReference>
<reference evidence="4 5" key="1">
    <citation type="submission" date="2020-08" db="EMBL/GenBank/DDBJ databases">
        <title>Genomic Encyclopedia of Type Strains, Phase IV (KMG-IV): sequencing the most valuable type-strain genomes for metagenomic binning, comparative biology and taxonomic classification.</title>
        <authorList>
            <person name="Goeker M."/>
        </authorList>
    </citation>
    <scope>NUCLEOTIDE SEQUENCE [LARGE SCALE GENOMIC DNA]</scope>
    <source>
        <strain evidence="4 5">DSM 23958</strain>
    </source>
</reference>
<name>A0A840RYW6_9BURK</name>
<accession>A0A840RYW6</accession>
<evidence type="ECO:0000313" key="4">
    <source>
        <dbReference type="EMBL" id="MBB5202743.1"/>
    </source>
</evidence>
<dbReference type="PANTHER" id="PTHR43642:SF1">
    <property type="entry name" value="HYBRID SIGNAL TRANSDUCTION HISTIDINE KINASE G"/>
    <property type="match status" value="1"/>
</dbReference>
<dbReference type="InterPro" id="IPR029787">
    <property type="entry name" value="Nucleotide_cyclase"/>
</dbReference>
<dbReference type="Pfam" id="PF00069">
    <property type="entry name" value="Pkinase"/>
    <property type="match status" value="1"/>
</dbReference>
<dbReference type="InterPro" id="IPR011990">
    <property type="entry name" value="TPR-like_helical_dom_sf"/>
</dbReference>
<organism evidence="4 5">
    <name type="scientific">Inhella inkyongensis</name>
    <dbReference type="NCBI Taxonomy" id="392593"/>
    <lineage>
        <taxon>Bacteria</taxon>
        <taxon>Pseudomonadati</taxon>
        <taxon>Pseudomonadota</taxon>
        <taxon>Betaproteobacteria</taxon>
        <taxon>Burkholderiales</taxon>
        <taxon>Sphaerotilaceae</taxon>
        <taxon>Inhella</taxon>
    </lineage>
</organism>
<dbReference type="Gene3D" id="3.30.450.40">
    <property type="match status" value="1"/>
</dbReference>
<dbReference type="Gene3D" id="1.10.510.10">
    <property type="entry name" value="Transferase(Phosphotransferase) domain 1"/>
    <property type="match status" value="1"/>
</dbReference>
<dbReference type="SMART" id="SM00267">
    <property type="entry name" value="GGDEF"/>
    <property type="match status" value="1"/>
</dbReference>
<dbReference type="SUPFAM" id="SSF52540">
    <property type="entry name" value="P-loop containing nucleoside triphosphate hydrolases"/>
    <property type="match status" value="1"/>
</dbReference>
<dbReference type="InterPro" id="IPR043128">
    <property type="entry name" value="Rev_trsase/Diguanyl_cyclase"/>
</dbReference>
<dbReference type="NCBIfam" id="TIGR00254">
    <property type="entry name" value="GGDEF"/>
    <property type="match status" value="1"/>
</dbReference>
<gene>
    <name evidence="4" type="ORF">HNQ51_000036</name>
</gene>
<comment type="subcellular location">
    <subcellularLocation>
        <location evidence="1">Membrane</location>
        <topology evidence="1">Single-pass membrane protein</topology>
    </subcellularLocation>
</comment>
<keyword evidence="5" id="KW-1185">Reference proteome</keyword>
<dbReference type="CDD" id="cd14014">
    <property type="entry name" value="STKc_PknB_like"/>
    <property type="match status" value="1"/>
</dbReference>